<dbReference type="GeneID" id="25973956"/>
<feature type="domain" description="Glucose-methanol-choline oxidoreductase N-terminal" evidence="7">
    <location>
        <begin position="278"/>
        <end position="522"/>
    </location>
</feature>
<sequence>MARRKEAAEISPRPLSLAPAPSGDWWDESQWAVLLALLDAVLSPIVAADTASSTGLNRRNAKCLSRADFDATVAHVRAAVIDPPDAALVASYLADRPSDHPVFVQGIKRTLAGQSPASRKQLGDVLALLTGHAGSLLLTGYWTPVHQQPFEVREAILRGWKNAWSPPLRILGRTLCVLAQTTWLVSSPLFPQASSFRETPADWKPAQEHADFCFLQFDDASEPAVIETDVVIVGSGCGGSVCAEVLAATGHRVLVVEKGYHYPPSQLPMPQNVGLRLLYENGGQLASANPNVSVVAGSCWGGGGAINWSVCLRTPDVVRREWAAGQDGMSFLETPAFDACLDRVCDFMCVEKTAAAVDEHDRCHRGQVVLEGAAKLRFKASSLLQNTRDGLPHDDGYCHLGCASSEKRGTAVSWLPAAAAAGAQFIEGFDVDRVLFDDDDGTSTSIPLASAEPKATGIVGTWLSRDPSGSPTGPEDQRRRRRIVIKAKKVIVSSGTLNSPLLLLRSGLTNPQIGRNLHLHPCNMVGAFFDEETKPMDHGIITSICTSFDDMDGHGHGPRLEPTCMVPYAILTTLPWSSGLDFKLAALRYRHYDGFIALTRDRDSGRVFPDPVTGQPVVDYDPSSFDRENAVEGVIGLARLCHVQGANEIRAYLAGVEPYVRAKTGSSHDEDDALAFEAWINGVRAAGLSRSSLWGGWQAANSFLSAHQMGTCRMADDGGANSVVSLHGHVWGTRNLLVADASVFPSASGANPMVTVMALAQWIAQGLAKELAEGA</sequence>
<dbReference type="eggNOG" id="ENOG502QSD8">
    <property type="taxonomic scope" value="Eukaryota"/>
</dbReference>
<dbReference type="InterPro" id="IPR007867">
    <property type="entry name" value="GMC_OxRtase_C"/>
</dbReference>
<evidence type="ECO:0000313" key="10">
    <source>
        <dbReference type="Proteomes" id="UP000007796"/>
    </source>
</evidence>
<dbReference type="InterPro" id="IPR000172">
    <property type="entry name" value="GMC_OxRdtase_N"/>
</dbReference>
<keyword evidence="3" id="KW-0274">FAD</keyword>
<evidence type="ECO:0000256" key="3">
    <source>
        <dbReference type="ARBA" id="ARBA00022827"/>
    </source>
</evidence>
<name>F0XC64_GROCL</name>
<evidence type="ECO:0000256" key="2">
    <source>
        <dbReference type="ARBA" id="ARBA00022630"/>
    </source>
</evidence>
<evidence type="ECO:0000313" key="9">
    <source>
        <dbReference type="EMBL" id="EFX04185.1"/>
    </source>
</evidence>
<dbReference type="AlphaFoldDB" id="F0XC64"/>
<organism evidence="10">
    <name type="scientific">Grosmannia clavigera (strain kw1407 / UAMH 11150)</name>
    <name type="common">Blue stain fungus</name>
    <name type="synonym">Graphiocladiella clavigera</name>
    <dbReference type="NCBI Taxonomy" id="655863"/>
    <lineage>
        <taxon>Eukaryota</taxon>
        <taxon>Fungi</taxon>
        <taxon>Dikarya</taxon>
        <taxon>Ascomycota</taxon>
        <taxon>Pezizomycotina</taxon>
        <taxon>Sordariomycetes</taxon>
        <taxon>Sordariomycetidae</taxon>
        <taxon>Ophiostomatales</taxon>
        <taxon>Ophiostomataceae</taxon>
        <taxon>Leptographium</taxon>
    </lineage>
</organism>
<dbReference type="Proteomes" id="UP000007796">
    <property type="component" value="Unassembled WGS sequence"/>
</dbReference>
<dbReference type="Pfam" id="PF00732">
    <property type="entry name" value="GMC_oxred_N"/>
    <property type="match status" value="1"/>
</dbReference>
<accession>F0XC64</accession>
<dbReference type="GO" id="GO:0046577">
    <property type="term" value="F:long-chain-alcohol oxidase activity"/>
    <property type="evidence" value="ECO:0007669"/>
    <property type="project" value="UniProtKB-EC"/>
</dbReference>
<gene>
    <name evidence="9" type="ORF">CMQ_1113</name>
</gene>
<dbReference type="STRING" id="655863.F0XC64"/>
<comment type="similarity">
    <text evidence="1">Belongs to the GMC oxidoreductase family.</text>
</comment>
<protein>
    <submittedName>
        <fullName evidence="9">Long-chain fatty alcohol dehydrogenase</fullName>
    </submittedName>
</protein>
<proteinExistence type="inferred from homology"/>
<dbReference type="GO" id="GO:0050660">
    <property type="term" value="F:flavin adenine dinucleotide binding"/>
    <property type="evidence" value="ECO:0007669"/>
    <property type="project" value="InterPro"/>
</dbReference>
<reference evidence="9 10" key="1">
    <citation type="journal article" date="2011" name="Proc. Natl. Acad. Sci. U.S.A.">
        <title>Genome and transcriptome analyses of the mountain pine beetle-fungal symbiont Grosmannia clavigera, a lodgepole pine pathogen.</title>
        <authorList>
            <person name="DiGuistini S."/>
            <person name="Wang Y."/>
            <person name="Liao N.Y."/>
            <person name="Taylor G."/>
            <person name="Tanguay P."/>
            <person name="Feau N."/>
            <person name="Henrissat B."/>
            <person name="Chan S.K."/>
            <person name="Hesse-Orce U."/>
            <person name="Alamouti S.M."/>
            <person name="Tsui C.K.M."/>
            <person name="Docking R.T."/>
            <person name="Levasseur A."/>
            <person name="Haridas S."/>
            <person name="Robertson G."/>
            <person name="Birol I."/>
            <person name="Holt R.A."/>
            <person name="Marra M.A."/>
            <person name="Hamelin R.C."/>
            <person name="Hirst M."/>
            <person name="Jones S.J.M."/>
            <person name="Bohlmann J."/>
            <person name="Breuil C."/>
        </authorList>
    </citation>
    <scope>NUCLEOTIDE SEQUENCE [LARGE SCALE GENOMIC DNA]</scope>
    <source>
        <strain evidence="10">kw1407 / UAMH 11150</strain>
    </source>
</reference>
<dbReference type="OrthoDB" id="269227at2759"/>
<feature type="region of interest" description="Disordered" evidence="6">
    <location>
        <begin position="460"/>
        <end position="480"/>
    </location>
</feature>
<evidence type="ECO:0000259" key="7">
    <source>
        <dbReference type="Pfam" id="PF00732"/>
    </source>
</evidence>
<evidence type="ECO:0000259" key="8">
    <source>
        <dbReference type="Pfam" id="PF05199"/>
    </source>
</evidence>
<dbReference type="InterPro" id="IPR036188">
    <property type="entry name" value="FAD/NAD-bd_sf"/>
</dbReference>
<evidence type="ECO:0000256" key="5">
    <source>
        <dbReference type="PIRSR" id="PIRSR028937-1"/>
    </source>
</evidence>
<dbReference type="RefSeq" id="XP_014173667.1">
    <property type="nucleotide sequence ID" value="XM_014318192.1"/>
</dbReference>
<dbReference type="EMBL" id="GL629765">
    <property type="protein sequence ID" value="EFX04185.1"/>
    <property type="molecule type" value="Genomic_DNA"/>
</dbReference>
<keyword evidence="2" id="KW-0285">Flavoprotein</keyword>
<dbReference type="GO" id="GO:0016020">
    <property type="term" value="C:membrane"/>
    <property type="evidence" value="ECO:0007669"/>
    <property type="project" value="UniProtKB-SubCell"/>
</dbReference>
<dbReference type="Gene3D" id="3.50.50.60">
    <property type="entry name" value="FAD/NAD(P)-binding domain"/>
    <property type="match status" value="2"/>
</dbReference>
<dbReference type="Pfam" id="PF13450">
    <property type="entry name" value="NAD_binding_8"/>
    <property type="match status" value="1"/>
</dbReference>
<dbReference type="PANTHER" id="PTHR46056">
    <property type="entry name" value="LONG-CHAIN-ALCOHOL OXIDASE"/>
    <property type="match status" value="1"/>
</dbReference>
<evidence type="ECO:0000256" key="4">
    <source>
        <dbReference type="ARBA" id="ARBA00023002"/>
    </source>
</evidence>
<feature type="active site" description="Proton acceptor" evidence="5">
    <location>
        <position position="707"/>
    </location>
</feature>
<dbReference type="HOGENOM" id="CLU_008878_3_1_1"/>
<keyword evidence="4" id="KW-0560">Oxidoreductase</keyword>
<dbReference type="InParanoid" id="F0XC64"/>
<dbReference type="Pfam" id="PF05199">
    <property type="entry name" value="GMC_oxred_C"/>
    <property type="match status" value="1"/>
</dbReference>
<evidence type="ECO:0000256" key="6">
    <source>
        <dbReference type="SAM" id="MobiDB-lite"/>
    </source>
</evidence>
<dbReference type="SUPFAM" id="SSF51905">
    <property type="entry name" value="FAD/NAD(P)-binding domain"/>
    <property type="match status" value="1"/>
</dbReference>
<evidence type="ECO:0000256" key="1">
    <source>
        <dbReference type="ARBA" id="ARBA00010790"/>
    </source>
</evidence>
<dbReference type="PANTHER" id="PTHR46056:SF12">
    <property type="entry name" value="LONG-CHAIN-ALCOHOL OXIDASE"/>
    <property type="match status" value="1"/>
</dbReference>
<feature type="domain" description="Glucose-methanol-choline oxidoreductase C-terminal" evidence="8">
    <location>
        <begin position="613"/>
        <end position="760"/>
    </location>
</feature>
<keyword evidence="10" id="KW-1185">Reference proteome</keyword>